<name>A0AAD7IA90_9AGAR</name>
<dbReference type="PANTHER" id="PTHR11138:SF5">
    <property type="entry name" value="METHIONYL-TRNA FORMYLTRANSFERASE, MITOCHONDRIAL"/>
    <property type="match status" value="1"/>
</dbReference>
<evidence type="ECO:0000313" key="4">
    <source>
        <dbReference type="Proteomes" id="UP001215280"/>
    </source>
</evidence>
<keyword evidence="3" id="KW-0808">Transferase</keyword>
<dbReference type="InterPro" id="IPR002376">
    <property type="entry name" value="Formyl_transf_N"/>
</dbReference>
<gene>
    <name evidence="3" type="ORF">DFH07DRAFT_840904</name>
</gene>
<comment type="caution">
    <text evidence="3">The sequence shown here is derived from an EMBL/GenBank/DDBJ whole genome shotgun (WGS) entry which is preliminary data.</text>
</comment>
<protein>
    <recommendedName>
        <fullName evidence="1">methionyl-tRNA formyltransferase</fullName>
        <ecNumber evidence="1">2.1.2.9</ecNumber>
    </recommendedName>
</protein>
<dbReference type="Gene3D" id="3.40.50.12230">
    <property type="match status" value="1"/>
</dbReference>
<evidence type="ECO:0000259" key="2">
    <source>
        <dbReference type="Pfam" id="PF00551"/>
    </source>
</evidence>
<sequence>MVLLCRGLVLSRSDPCCARRHFRATTLQNRFKILFLGRDEFSCAIFEELHASPDVWESISVATNPDTRSIQSPLRPLAQSLNVPVIFIPPDKPDFKHWKPPPPFFESRPDHLLLTASFGRILTPAQLDLFPPVGRLNVHGSVLPAYRGPAPIQHAILDNAPTTGVSVAQMLKRGIDKGPVWGTVEIPVSPSATFTSLRAELAAQGGRLLVSVLRDMLAGTARSTPQPSDSPTPHARSITTADAILDFAAMTADDIVTLHRAIGHQRALTTWLPSGVRLHLYDPAIFPSCSWSSSSSPPPTLSDTPGTLAYYKPLRTLLIRCAAGSVLAVPRVQKEKRRNAIEAREFWNGMVPVRGLVVDGQVRLVRMEGAGV</sequence>
<dbReference type="GO" id="GO:0005739">
    <property type="term" value="C:mitochondrion"/>
    <property type="evidence" value="ECO:0007669"/>
    <property type="project" value="TreeGrafter"/>
</dbReference>
<dbReference type="InterPro" id="IPR036477">
    <property type="entry name" value="Formyl_transf_N_sf"/>
</dbReference>
<evidence type="ECO:0000313" key="3">
    <source>
        <dbReference type="EMBL" id="KAJ7738475.1"/>
    </source>
</evidence>
<reference evidence="3" key="1">
    <citation type="submission" date="2023-03" db="EMBL/GenBank/DDBJ databases">
        <title>Massive genome expansion in bonnet fungi (Mycena s.s.) driven by repeated elements and novel gene families across ecological guilds.</title>
        <authorList>
            <consortium name="Lawrence Berkeley National Laboratory"/>
            <person name="Harder C.B."/>
            <person name="Miyauchi S."/>
            <person name="Viragh M."/>
            <person name="Kuo A."/>
            <person name="Thoen E."/>
            <person name="Andreopoulos B."/>
            <person name="Lu D."/>
            <person name="Skrede I."/>
            <person name="Drula E."/>
            <person name="Henrissat B."/>
            <person name="Morin E."/>
            <person name="Kohler A."/>
            <person name="Barry K."/>
            <person name="LaButti K."/>
            <person name="Morin E."/>
            <person name="Salamov A."/>
            <person name="Lipzen A."/>
            <person name="Mereny Z."/>
            <person name="Hegedus B."/>
            <person name="Baldrian P."/>
            <person name="Stursova M."/>
            <person name="Weitz H."/>
            <person name="Taylor A."/>
            <person name="Grigoriev I.V."/>
            <person name="Nagy L.G."/>
            <person name="Martin F."/>
            <person name="Kauserud H."/>
        </authorList>
    </citation>
    <scope>NUCLEOTIDE SEQUENCE</scope>
    <source>
        <strain evidence="3">CBHHK188m</strain>
    </source>
</reference>
<evidence type="ECO:0000256" key="1">
    <source>
        <dbReference type="ARBA" id="ARBA00012261"/>
    </source>
</evidence>
<accession>A0AAD7IA90</accession>
<organism evidence="3 4">
    <name type="scientific">Mycena maculata</name>
    <dbReference type="NCBI Taxonomy" id="230809"/>
    <lineage>
        <taxon>Eukaryota</taxon>
        <taxon>Fungi</taxon>
        <taxon>Dikarya</taxon>
        <taxon>Basidiomycota</taxon>
        <taxon>Agaricomycotina</taxon>
        <taxon>Agaricomycetes</taxon>
        <taxon>Agaricomycetidae</taxon>
        <taxon>Agaricales</taxon>
        <taxon>Marasmiineae</taxon>
        <taxon>Mycenaceae</taxon>
        <taxon>Mycena</taxon>
    </lineage>
</organism>
<keyword evidence="4" id="KW-1185">Reference proteome</keyword>
<dbReference type="EC" id="2.1.2.9" evidence="1"/>
<dbReference type="Pfam" id="PF00551">
    <property type="entry name" value="Formyl_trans_N"/>
    <property type="match status" value="1"/>
</dbReference>
<dbReference type="PANTHER" id="PTHR11138">
    <property type="entry name" value="METHIONYL-TRNA FORMYLTRANSFERASE"/>
    <property type="match status" value="1"/>
</dbReference>
<dbReference type="GO" id="GO:0004479">
    <property type="term" value="F:methionyl-tRNA formyltransferase activity"/>
    <property type="evidence" value="ECO:0007669"/>
    <property type="project" value="UniProtKB-EC"/>
</dbReference>
<dbReference type="Proteomes" id="UP001215280">
    <property type="component" value="Unassembled WGS sequence"/>
</dbReference>
<feature type="domain" description="Formyl transferase N-terminal" evidence="2">
    <location>
        <begin position="112"/>
        <end position="213"/>
    </location>
</feature>
<dbReference type="SUPFAM" id="SSF53328">
    <property type="entry name" value="Formyltransferase"/>
    <property type="match status" value="1"/>
</dbReference>
<dbReference type="InterPro" id="IPR041711">
    <property type="entry name" value="Met-tRNA-FMT_N"/>
</dbReference>
<dbReference type="EMBL" id="JARJLG010000137">
    <property type="protein sequence ID" value="KAJ7738475.1"/>
    <property type="molecule type" value="Genomic_DNA"/>
</dbReference>
<dbReference type="CDD" id="cd08646">
    <property type="entry name" value="FMT_core_Met-tRNA-FMT_N"/>
    <property type="match status" value="1"/>
</dbReference>
<dbReference type="AlphaFoldDB" id="A0AAD7IA90"/>
<proteinExistence type="predicted"/>